<name>A0ABW3GAS7_9NOCA</name>
<dbReference type="InterPro" id="IPR017927">
    <property type="entry name" value="FAD-bd_FR_type"/>
</dbReference>
<dbReference type="PROSITE" id="PS51384">
    <property type="entry name" value="FAD_FR"/>
    <property type="match status" value="1"/>
</dbReference>
<evidence type="ECO:0000256" key="7">
    <source>
        <dbReference type="ARBA" id="ARBA00023004"/>
    </source>
</evidence>
<gene>
    <name evidence="11" type="ORF">ACFQ04_17810</name>
</gene>
<evidence type="ECO:0000259" key="10">
    <source>
        <dbReference type="PROSITE" id="PS51384"/>
    </source>
</evidence>
<evidence type="ECO:0000313" key="11">
    <source>
        <dbReference type="EMBL" id="MFD0927601.1"/>
    </source>
</evidence>
<evidence type="ECO:0000256" key="4">
    <source>
        <dbReference type="ARBA" id="ARBA00022723"/>
    </source>
</evidence>
<evidence type="ECO:0000256" key="2">
    <source>
        <dbReference type="ARBA" id="ARBA00022630"/>
    </source>
</evidence>
<dbReference type="Pfam" id="PF00175">
    <property type="entry name" value="NAD_binding_1"/>
    <property type="match status" value="1"/>
</dbReference>
<keyword evidence="12" id="KW-1185">Reference proteome</keyword>
<dbReference type="InterPro" id="IPR039261">
    <property type="entry name" value="FNR_nucleotide-bd"/>
</dbReference>
<dbReference type="SUPFAM" id="SSF52343">
    <property type="entry name" value="Ferredoxin reductase-like, C-terminal NADP-linked domain"/>
    <property type="match status" value="1"/>
</dbReference>
<dbReference type="PRINTS" id="PR00410">
    <property type="entry name" value="PHEHYDRXLASE"/>
</dbReference>
<dbReference type="SUPFAM" id="SSF54292">
    <property type="entry name" value="2Fe-2S ferredoxin-like"/>
    <property type="match status" value="1"/>
</dbReference>
<keyword evidence="7" id="KW-0408">Iron</keyword>
<evidence type="ECO:0000256" key="6">
    <source>
        <dbReference type="ARBA" id="ARBA00023002"/>
    </source>
</evidence>
<dbReference type="InterPro" id="IPR001709">
    <property type="entry name" value="Flavoprot_Pyr_Nucl_cyt_Rdtase"/>
</dbReference>
<accession>A0ABW3GAS7</accession>
<dbReference type="PRINTS" id="PR00371">
    <property type="entry name" value="FPNCR"/>
</dbReference>
<comment type="cofactor">
    <cofactor evidence="1">
        <name>FAD</name>
        <dbReference type="ChEBI" id="CHEBI:57692"/>
    </cofactor>
</comment>
<dbReference type="PROSITE" id="PS51085">
    <property type="entry name" value="2FE2S_FER_2"/>
    <property type="match status" value="1"/>
</dbReference>
<evidence type="ECO:0000256" key="8">
    <source>
        <dbReference type="ARBA" id="ARBA00023014"/>
    </source>
</evidence>
<dbReference type="InterPro" id="IPR012675">
    <property type="entry name" value="Beta-grasp_dom_sf"/>
</dbReference>
<keyword evidence="2" id="KW-0285">Flavoprotein</keyword>
<dbReference type="InterPro" id="IPR017938">
    <property type="entry name" value="Riboflavin_synthase-like_b-brl"/>
</dbReference>
<dbReference type="InterPro" id="IPR008333">
    <property type="entry name" value="Cbr1-like_FAD-bd_dom"/>
</dbReference>
<organism evidence="11 12">
    <name type="scientific">Williamsia deligens</name>
    <dbReference type="NCBI Taxonomy" id="321325"/>
    <lineage>
        <taxon>Bacteria</taxon>
        <taxon>Bacillati</taxon>
        <taxon>Actinomycetota</taxon>
        <taxon>Actinomycetes</taxon>
        <taxon>Mycobacteriales</taxon>
        <taxon>Nocardiaceae</taxon>
        <taxon>Williamsia</taxon>
    </lineage>
</organism>
<dbReference type="InterPro" id="IPR001433">
    <property type="entry name" value="OxRdtase_FAD/NAD-bd"/>
</dbReference>
<keyword evidence="3" id="KW-0001">2Fe-2S</keyword>
<feature type="domain" description="2Fe-2S ferredoxin-type" evidence="9">
    <location>
        <begin position="289"/>
        <end position="370"/>
    </location>
</feature>
<evidence type="ECO:0000256" key="1">
    <source>
        <dbReference type="ARBA" id="ARBA00001974"/>
    </source>
</evidence>
<dbReference type="Gene3D" id="2.40.30.10">
    <property type="entry name" value="Translation factors"/>
    <property type="match status" value="1"/>
</dbReference>
<dbReference type="InterPro" id="IPR050415">
    <property type="entry name" value="MRET"/>
</dbReference>
<evidence type="ECO:0000256" key="3">
    <source>
        <dbReference type="ARBA" id="ARBA00022714"/>
    </source>
</evidence>
<feature type="domain" description="FAD-binding FR-type" evidence="10">
    <location>
        <begin position="50"/>
        <end position="154"/>
    </location>
</feature>
<keyword evidence="5" id="KW-0274">FAD</keyword>
<dbReference type="SUPFAM" id="SSF63380">
    <property type="entry name" value="Riboflavin synthase domain-like"/>
    <property type="match status" value="1"/>
</dbReference>
<comment type="caution">
    <text evidence="11">The sequence shown here is derived from an EMBL/GenBank/DDBJ whole genome shotgun (WGS) entry which is preliminary data.</text>
</comment>
<dbReference type="EMBL" id="JBHTIL010000006">
    <property type="protein sequence ID" value="MFD0927601.1"/>
    <property type="molecule type" value="Genomic_DNA"/>
</dbReference>
<evidence type="ECO:0000256" key="5">
    <source>
        <dbReference type="ARBA" id="ARBA00022827"/>
    </source>
</evidence>
<sequence>MDLLKWSRRPAEGVAATTPQANVLRGLLARATTPLLPDDYLHLLNPLWSARELRGRIVSVHKETTDSATVEIETGWGFSHDYRPGQYVGIGVQIGGRWHWRSYSLTSIGASRHKRITVTVKANPDGFLSTHLVDGLEPGTVIRLAPPRGDFVLPSPPPPRLLFITAGSGITPVMSMLRSLRHRGTLPDVVHVHSAPTRDDVIFADELAELSQTADSYTLHLQLTREMGKVELAGLDDLVPDWRERSTWACGPVRMLDDVEHAWTAAGLADELHIERFAIDRGGDRGEGGTLTFSRSGRSTEIDGATTILEAGEALGVALPFGCRMGICQSCVVPLESGHSRDLRSGEEHREGERIQTCVSTVSGECTIDL</sequence>
<evidence type="ECO:0000313" key="12">
    <source>
        <dbReference type="Proteomes" id="UP001597068"/>
    </source>
</evidence>
<dbReference type="CDD" id="cd00207">
    <property type="entry name" value="fer2"/>
    <property type="match status" value="1"/>
</dbReference>
<dbReference type="Gene3D" id="3.40.50.80">
    <property type="entry name" value="Nucleotide-binding domain of ferredoxin-NADP reductase (FNR) module"/>
    <property type="match status" value="1"/>
</dbReference>
<dbReference type="RefSeq" id="WP_253648101.1">
    <property type="nucleotide sequence ID" value="NZ_BAAAMO010000001.1"/>
</dbReference>
<proteinExistence type="predicted"/>
<reference evidence="12" key="1">
    <citation type="journal article" date="2019" name="Int. J. Syst. Evol. Microbiol.">
        <title>The Global Catalogue of Microorganisms (GCM) 10K type strain sequencing project: providing services to taxonomists for standard genome sequencing and annotation.</title>
        <authorList>
            <consortium name="The Broad Institute Genomics Platform"/>
            <consortium name="The Broad Institute Genome Sequencing Center for Infectious Disease"/>
            <person name="Wu L."/>
            <person name="Ma J."/>
        </authorList>
    </citation>
    <scope>NUCLEOTIDE SEQUENCE [LARGE SCALE GENOMIC DNA]</scope>
    <source>
        <strain evidence="12">CCUG 50873</strain>
    </source>
</reference>
<dbReference type="InterPro" id="IPR001041">
    <property type="entry name" value="2Fe-2S_ferredoxin-type"/>
</dbReference>
<dbReference type="Pfam" id="PF00111">
    <property type="entry name" value="Fer2"/>
    <property type="match status" value="1"/>
</dbReference>
<dbReference type="PANTHER" id="PTHR47354:SF6">
    <property type="entry name" value="NADH OXIDOREDUCTASE HCR"/>
    <property type="match status" value="1"/>
</dbReference>
<dbReference type="CDD" id="cd06216">
    <property type="entry name" value="FNR_iron_sulfur_binding_2"/>
    <property type="match status" value="1"/>
</dbReference>
<dbReference type="Pfam" id="PF00970">
    <property type="entry name" value="FAD_binding_6"/>
    <property type="match status" value="1"/>
</dbReference>
<keyword evidence="4" id="KW-0479">Metal-binding</keyword>
<dbReference type="PANTHER" id="PTHR47354">
    <property type="entry name" value="NADH OXIDOREDUCTASE HCR"/>
    <property type="match status" value="1"/>
</dbReference>
<evidence type="ECO:0000259" key="9">
    <source>
        <dbReference type="PROSITE" id="PS51085"/>
    </source>
</evidence>
<dbReference type="InterPro" id="IPR036010">
    <property type="entry name" value="2Fe-2S_ferredoxin-like_sf"/>
</dbReference>
<keyword evidence="6" id="KW-0560">Oxidoreductase</keyword>
<dbReference type="Gene3D" id="3.10.20.30">
    <property type="match status" value="1"/>
</dbReference>
<protein>
    <submittedName>
        <fullName evidence="11">Ferredoxin reductase</fullName>
    </submittedName>
</protein>
<dbReference type="Proteomes" id="UP001597068">
    <property type="component" value="Unassembled WGS sequence"/>
</dbReference>
<keyword evidence="8" id="KW-0411">Iron-sulfur</keyword>